<dbReference type="SUPFAM" id="SSF53756">
    <property type="entry name" value="UDP-Glycosyltransferase/glycogen phosphorylase"/>
    <property type="match status" value="1"/>
</dbReference>
<dbReference type="InterPro" id="IPR028098">
    <property type="entry name" value="Glyco_trans_4-like_N"/>
</dbReference>
<dbReference type="PANTHER" id="PTHR45947:SF15">
    <property type="entry name" value="TEICHURONIC ACID BIOSYNTHESIS GLYCOSYLTRANSFERASE TUAC-RELATED"/>
    <property type="match status" value="1"/>
</dbReference>
<keyword evidence="3" id="KW-0808">Transferase</keyword>
<feature type="domain" description="Glycosyltransferase subfamily 4-like N-terminal" evidence="2">
    <location>
        <begin position="25"/>
        <end position="166"/>
    </location>
</feature>
<dbReference type="GO" id="GO:0016757">
    <property type="term" value="F:glycosyltransferase activity"/>
    <property type="evidence" value="ECO:0007669"/>
    <property type="project" value="UniProtKB-KW"/>
</dbReference>
<name>A0ABW2EQ52_9BACI</name>
<dbReference type="EMBL" id="JBHSZV010000035">
    <property type="protein sequence ID" value="MFC7062975.1"/>
    <property type="molecule type" value="Genomic_DNA"/>
</dbReference>
<comment type="caution">
    <text evidence="3">The sequence shown here is derived from an EMBL/GenBank/DDBJ whole genome shotgun (WGS) entry which is preliminary data.</text>
</comment>
<dbReference type="Gene3D" id="3.40.50.2000">
    <property type="entry name" value="Glycogen Phosphorylase B"/>
    <property type="match status" value="2"/>
</dbReference>
<feature type="domain" description="Glycosyl transferase family 1" evidence="1">
    <location>
        <begin position="174"/>
        <end position="343"/>
    </location>
</feature>
<dbReference type="EC" id="2.4.-.-" evidence="3"/>
<evidence type="ECO:0000313" key="4">
    <source>
        <dbReference type="Proteomes" id="UP001596410"/>
    </source>
</evidence>
<proteinExistence type="predicted"/>
<dbReference type="InterPro" id="IPR001296">
    <property type="entry name" value="Glyco_trans_1"/>
</dbReference>
<gene>
    <name evidence="3" type="ORF">ACFQIC_14170</name>
</gene>
<evidence type="ECO:0000259" key="1">
    <source>
        <dbReference type="Pfam" id="PF00534"/>
    </source>
</evidence>
<dbReference type="Proteomes" id="UP001596410">
    <property type="component" value="Unassembled WGS sequence"/>
</dbReference>
<keyword evidence="4" id="KW-1185">Reference proteome</keyword>
<accession>A0ABW2EQ52</accession>
<evidence type="ECO:0000259" key="2">
    <source>
        <dbReference type="Pfam" id="PF13439"/>
    </source>
</evidence>
<protein>
    <submittedName>
        <fullName evidence="3">Glycosyltransferase</fullName>
        <ecNumber evidence="3">2.4.-.-</ecNumber>
    </submittedName>
</protein>
<organism evidence="3 4">
    <name type="scientific">Halobacillus seohaensis</name>
    <dbReference type="NCBI Taxonomy" id="447421"/>
    <lineage>
        <taxon>Bacteria</taxon>
        <taxon>Bacillati</taxon>
        <taxon>Bacillota</taxon>
        <taxon>Bacilli</taxon>
        <taxon>Bacillales</taxon>
        <taxon>Bacillaceae</taxon>
        <taxon>Halobacillus</taxon>
    </lineage>
</organism>
<dbReference type="InterPro" id="IPR050194">
    <property type="entry name" value="Glycosyltransferase_grp1"/>
</dbReference>
<dbReference type="PANTHER" id="PTHR45947">
    <property type="entry name" value="SULFOQUINOVOSYL TRANSFERASE SQD2"/>
    <property type="match status" value="1"/>
</dbReference>
<keyword evidence="3" id="KW-0328">Glycosyltransferase</keyword>
<sequence length="368" mass="41533">MPNQKILVITNMYPGKRNKTFGIFVKNQVTSLRARQFDVDVAAVKDPRVGKKYVAWKYLKWILRMVLLLITKGRKYDVIHAHYVFPSGWFGRLLKKITGAKLVVTAHGGDIDKMPKKSAFIHTQTKHILHDADHIIAVGEGLKQEMIREFKAPESLITVMSMGVNRQVFFPVDKNQAKQNLDLEESHTHLLFVGNIIEAKGLLELVTAFGQLKMNNDKLNLHIVGQPKQESFLNELKTILRKDNIKDVHFHGTLPQNEVAKWMSAADIFVLPSYIEGFGLVAVEAMSCRTPVVGTDVGGLSHLLKDNHGILVKPKNTSSLREGIQRLLEDPSLQKKLIENGEHQAQENDQDVLINLLCKVYEKIGAKK</sequence>
<evidence type="ECO:0000313" key="3">
    <source>
        <dbReference type="EMBL" id="MFC7062975.1"/>
    </source>
</evidence>
<dbReference type="RefSeq" id="WP_390217273.1">
    <property type="nucleotide sequence ID" value="NZ_JBHSZV010000035.1"/>
</dbReference>
<dbReference type="Pfam" id="PF00534">
    <property type="entry name" value="Glycos_transf_1"/>
    <property type="match status" value="1"/>
</dbReference>
<reference evidence="4" key="1">
    <citation type="journal article" date="2019" name="Int. J. Syst. Evol. Microbiol.">
        <title>The Global Catalogue of Microorganisms (GCM) 10K type strain sequencing project: providing services to taxonomists for standard genome sequencing and annotation.</title>
        <authorList>
            <consortium name="The Broad Institute Genomics Platform"/>
            <consortium name="The Broad Institute Genome Sequencing Center for Infectious Disease"/>
            <person name="Wu L."/>
            <person name="Ma J."/>
        </authorList>
    </citation>
    <scope>NUCLEOTIDE SEQUENCE [LARGE SCALE GENOMIC DNA]</scope>
    <source>
        <strain evidence="4">CGMCC 4.1621</strain>
    </source>
</reference>
<dbReference type="Pfam" id="PF13439">
    <property type="entry name" value="Glyco_transf_4"/>
    <property type="match status" value="1"/>
</dbReference>